<dbReference type="Gene3D" id="3.40.228.10">
    <property type="entry name" value="Dimethylsulfoxide Reductase, domain 2"/>
    <property type="match status" value="1"/>
</dbReference>
<keyword evidence="9" id="KW-0411">Iron-sulfur</keyword>
<dbReference type="SUPFAM" id="SSF50692">
    <property type="entry name" value="ADC-like"/>
    <property type="match status" value="1"/>
</dbReference>
<dbReference type="PANTHER" id="PTHR43105">
    <property type="entry name" value="RESPIRATORY NITRATE REDUCTASE"/>
    <property type="match status" value="1"/>
</dbReference>
<keyword evidence="6" id="KW-0479">Metal-binding</keyword>
<dbReference type="PANTHER" id="PTHR43105:SF9">
    <property type="entry name" value="NADPH-FE(3+) OXIDOREDUCTASE SUBUNIT ALPHA"/>
    <property type="match status" value="1"/>
</dbReference>
<dbReference type="GO" id="GO:0045333">
    <property type="term" value="P:cellular respiration"/>
    <property type="evidence" value="ECO:0007669"/>
    <property type="project" value="UniProtKB-ARBA"/>
</dbReference>
<evidence type="ECO:0000256" key="5">
    <source>
        <dbReference type="ARBA" id="ARBA00022505"/>
    </source>
</evidence>
<feature type="domain" description="4Fe-4S Mo/W bis-MGD-type" evidence="11">
    <location>
        <begin position="1"/>
        <end position="55"/>
    </location>
</feature>
<dbReference type="GO" id="GO:0046872">
    <property type="term" value="F:metal ion binding"/>
    <property type="evidence" value="ECO:0007669"/>
    <property type="project" value="UniProtKB-KW"/>
</dbReference>
<dbReference type="RefSeq" id="WP_237381359.1">
    <property type="nucleotide sequence ID" value="NZ_CP071793.1"/>
</dbReference>
<dbReference type="GO" id="GO:0016020">
    <property type="term" value="C:membrane"/>
    <property type="evidence" value="ECO:0007669"/>
    <property type="project" value="TreeGrafter"/>
</dbReference>
<dbReference type="InterPro" id="IPR050123">
    <property type="entry name" value="Prok_molybdopt-oxidoreductase"/>
</dbReference>
<evidence type="ECO:0000256" key="10">
    <source>
        <dbReference type="ARBA" id="ARBA00023063"/>
    </source>
</evidence>
<dbReference type="Pfam" id="PF04879">
    <property type="entry name" value="Molybdop_Fe4S4"/>
    <property type="match status" value="1"/>
</dbReference>
<protein>
    <submittedName>
        <fullName evidence="12">Nitrate reductase</fullName>
    </submittedName>
</protein>
<evidence type="ECO:0000256" key="1">
    <source>
        <dbReference type="ARBA" id="ARBA00001942"/>
    </source>
</evidence>
<dbReference type="InterPro" id="IPR006656">
    <property type="entry name" value="Mopterin_OxRdtase"/>
</dbReference>
<dbReference type="KEGG" id="scor:J3U87_02060"/>
<gene>
    <name evidence="12" type="ORF">J3U87_02060</name>
</gene>
<dbReference type="PROSITE" id="PS00551">
    <property type="entry name" value="MOLYBDOPTERIN_PROK_1"/>
    <property type="match status" value="1"/>
</dbReference>
<dbReference type="AlphaFoldDB" id="A0A8A4TQF2"/>
<dbReference type="GO" id="GO:0042128">
    <property type="term" value="P:nitrate assimilation"/>
    <property type="evidence" value="ECO:0007669"/>
    <property type="project" value="UniProtKB-KW"/>
</dbReference>
<evidence type="ECO:0000256" key="6">
    <source>
        <dbReference type="ARBA" id="ARBA00022723"/>
    </source>
</evidence>
<dbReference type="Pfam" id="PF00384">
    <property type="entry name" value="Molybdopterin"/>
    <property type="match status" value="1"/>
</dbReference>
<evidence type="ECO:0000313" key="12">
    <source>
        <dbReference type="EMBL" id="QTD51228.1"/>
    </source>
</evidence>
<dbReference type="InterPro" id="IPR009010">
    <property type="entry name" value="Asp_de-COase-like_dom_sf"/>
</dbReference>
<evidence type="ECO:0000259" key="11">
    <source>
        <dbReference type="PROSITE" id="PS51669"/>
    </source>
</evidence>
<dbReference type="Gene3D" id="2.40.40.20">
    <property type="match status" value="1"/>
</dbReference>
<dbReference type="GO" id="GO:0051539">
    <property type="term" value="F:4 iron, 4 sulfur cluster binding"/>
    <property type="evidence" value="ECO:0007669"/>
    <property type="project" value="UniProtKB-KW"/>
</dbReference>
<proteinExistence type="inferred from homology"/>
<evidence type="ECO:0000313" key="13">
    <source>
        <dbReference type="Proteomes" id="UP000663929"/>
    </source>
</evidence>
<evidence type="ECO:0000256" key="3">
    <source>
        <dbReference type="ARBA" id="ARBA00008747"/>
    </source>
</evidence>
<dbReference type="GO" id="GO:0016491">
    <property type="term" value="F:oxidoreductase activity"/>
    <property type="evidence" value="ECO:0007669"/>
    <property type="project" value="UniProtKB-KW"/>
</dbReference>
<sequence>MSEKHTVCAYCGVGCGLIVEEGITTDLRPDPEHPANLGRLCAKGANLMETLSPRGRLLQPLLHGTHVSWSRAVEHVAERFGSIIERHGPDAVAFYVSGQMLTEDYYVANKLMKGFIGSANIDTNSRLCMASTVAGHIRAFGADTVPGCYQDLEEAEMVVLVGSNMASCHPVLFQRILDVRARGRGPYLVVIDPRRSETAQQADLHLALRPGSDGFLFCGLLNHMWKLGRVDFAFLERHVHGFVEALEAVTDFDLRHTAELCGLDQAVLADFMTRFTLTERVVTAFSQGINQSSSGTDKVNAIINCHLATGRIGKPGAGPFSLTGQGNAMGGREVGGLANQLAAHMKLENPEHRRLVADFWGASNMAERAGLKAIDLFEAVAEGRVKALWVACTNPLVSLPNADRVRQALAKCELLVVSECMAHTETAAFADVLLPAATWGEKSGTVTNSERVISRQRGFRRPLGEARPDWAAFAAVGRAMGFQEAFTYANPAAIFREYAALSGLGNDGTRDFDISGLADLTDAQYEELQPVQWPVNREYPQGRARFFDDGRFFHPDGRARMLPIQPRFPNLTVDGNHDLLLLTGRVADQWHTMSRTGGLAALRRRDEEPFVAMHPVDAAERGIDQVVSGLVRVETRYGGFLSRVRVTEDQPMGSMFAPFHWNDTFAWDAKVNSAVNPTVDPLSGQPELKATPASIHPLEVGWHGFVISSGELTFEDPLYWVRIPGDGYVRHELAFAQLPSRCDAWARELLGLDDDYGEWLFFGDEAAGSYRAANLLNGRLRACLFLAREYRLPSRRWLETLFLKENLEHRERRGLLAGALV</sequence>
<keyword evidence="10" id="KW-0534">Nitrate assimilation</keyword>
<evidence type="ECO:0000256" key="8">
    <source>
        <dbReference type="ARBA" id="ARBA00023004"/>
    </source>
</evidence>
<comment type="cofactor">
    <cofactor evidence="1">
        <name>Mo-bis(molybdopterin guanine dinucleotide)</name>
        <dbReference type="ChEBI" id="CHEBI:60539"/>
    </cofactor>
</comment>
<dbReference type="InterPro" id="IPR041957">
    <property type="entry name" value="CT_Nitrate-R-NapA-like"/>
</dbReference>
<keyword evidence="8" id="KW-0408">Iron</keyword>
<dbReference type="InterPro" id="IPR006963">
    <property type="entry name" value="Mopterin_OxRdtase_4Fe-4S_dom"/>
</dbReference>
<keyword evidence="7" id="KW-0560">Oxidoreductase</keyword>
<evidence type="ECO:0000256" key="4">
    <source>
        <dbReference type="ARBA" id="ARBA00022485"/>
    </source>
</evidence>
<accession>A0A8A4TQF2</accession>
<dbReference type="InterPro" id="IPR027467">
    <property type="entry name" value="MopterinOxRdtase_cofactor_BS"/>
</dbReference>
<dbReference type="Pfam" id="PF01568">
    <property type="entry name" value="Molydop_binding"/>
    <property type="match status" value="1"/>
</dbReference>
<reference evidence="12" key="1">
    <citation type="submission" date="2021-03" db="EMBL/GenBank/DDBJ databases">
        <title>Acanthopleuribacteraceae sp. M133.</title>
        <authorList>
            <person name="Wang G."/>
        </authorList>
    </citation>
    <scope>NUCLEOTIDE SEQUENCE</scope>
    <source>
        <strain evidence="12">M133</strain>
    </source>
</reference>
<dbReference type="PROSITE" id="PS00490">
    <property type="entry name" value="MOLYBDOPTERIN_PROK_2"/>
    <property type="match status" value="1"/>
</dbReference>
<dbReference type="SMART" id="SM00926">
    <property type="entry name" value="Molybdop_Fe4S4"/>
    <property type="match status" value="1"/>
</dbReference>
<organism evidence="12 13">
    <name type="scientific">Sulfidibacter corallicola</name>
    <dbReference type="NCBI Taxonomy" id="2818388"/>
    <lineage>
        <taxon>Bacteria</taxon>
        <taxon>Pseudomonadati</taxon>
        <taxon>Acidobacteriota</taxon>
        <taxon>Holophagae</taxon>
        <taxon>Acanthopleuribacterales</taxon>
        <taxon>Acanthopleuribacteraceae</taxon>
        <taxon>Sulfidibacter</taxon>
    </lineage>
</organism>
<evidence type="ECO:0000256" key="9">
    <source>
        <dbReference type="ARBA" id="ARBA00023014"/>
    </source>
</evidence>
<keyword evidence="5" id="KW-0500">Molybdenum</keyword>
<dbReference type="CDD" id="cd02791">
    <property type="entry name" value="MopB_CT_Nitrate-R-NapA-like"/>
    <property type="match status" value="1"/>
</dbReference>
<name>A0A8A4TQF2_SULCO</name>
<evidence type="ECO:0000256" key="7">
    <source>
        <dbReference type="ARBA" id="ARBA00023002"/>
    </source>
</evidence>
<dbReference type="Gene3D" id="2.20.25.90">
    <property type="entry name" value="ADC-like domains"/>
    <property type="match status" value="1"/>
</dbReference>
<dbReference type="SUPFAM" id="SSF53706">
    <property type="entry name" value="Formate dehydrogenase/DMSO reductase, domains 1-3"/>
    <property type="match status" value="1"/>
</dbReference>
<dbReference type="CDD" id="cd02754">
    <property type="entry name" value="MopB_Nitrate-R-NapA-like"/>
    <property type="match status" value="1"/>
</dbReference>
<evidence type="ECO:0000256" key="2">
    <source>
        <dbReference type="ARBA" id="ARBA00001966"/>
    </source>
</evidence>
<dbReference type="Proteomes" id="UP000663929">
    <property type="component" value="Chromosome"/>
</dbReference>
<dbReference type="PROSITE" id="PS51669">
    <property type="entry name" value="4FE4S_MOW_BIS_MGD"/>
    <property type="match status" value="1"/>
</dbReference>
<keyword evidence="4" id="KW-0004">4Fe-4S</keyword>
<dbReference type="Gene3D" id="3.40.50.740">
    <property type="match status" value="1"/>
</dbReference>
<comment type="cofactor">
    <cofactor evidence="2">
        <name>[4Fe-4S] cluster</name>
        <dbReference type="ChEBI" id="CHEBI:49883"/>
    </cofactor>
</comment>
<dbReference type="GO" id="GO:0043546">
    <property type="term" value="F:molybdopterin cofactor binding"/>
    <property type="evidence" value="ECO:0007669"/>
    <property type="project" value="InterPro"/>
</dbReference>
<dbReference type="EMBL" id="CP071793">
    <property type="protein sequence ID" value="QTD51228.1"/>
    <property type="molecule type" value="Genomic_DNA"/>
</dbReference>
<keyword evidence="13" id="KW-1185">Reference proteome</keyword>
<dbReference type="InterPro" id="IPR006655">
    <property type="entry name" value="Mopterin_OxRdtase_prok_CS"/>
</dbReference>
<comment type="similarity">
    <text evidence="3">Belongs to the prokaryotic molybdopterin-containing oxidoreductase family. NasA/NapA/NarB subfamily.</text>
</comment>
<dbReference type="InterPro" id="IPR006657">
    <property type="entry name" value="MoPterin_dinucl-bd_dom"/>
</dbReference>